<protein>
    <submittedName>
        <fullName evidence="11">p-loop containing nucleoside triphosphate hydrolase protein</fullName>
    </submittedName>
</protein>
<evidence type="ECO:0000256" key="9">
    <source>
        <dbReference type="SAM" id="Phobius"/>
    </source>
</evidence>
<name>A0A165BY47_EXIGL</name>
<dbReference type="InterPro" id="IPR017871">
    <property type="entry name" value="ABC_transporter-like_CS"/>
</dbReference>
<feature type="region of interest" description="Disordered" evidence="8">
    <location>
        <begin position="1"/>
        <end position="57"/>
    </location>
</feature>
<dbReference type="InterPro" id="IPR003439">
    <property type="entry name" value="ABC_transporter-like_ATP-bd"/>
</dbReference>
<feature type="transmembrane region" description="Helical" evidence="9">
    <location>
        <begin position="488"/>
        <end position="506"/>
    </location>
</feature>
<keyword evidence="3 9" id="KW-0812">Transmembrane</keyword>
<dbReference type="PROSITE" id="PS00211">
    <property type="entry name" value="ABC_TRANSPORTER_1"/>
    <property type="match status" value="2"/>
</dbReference>
<feature type="domain" description="ABC transporter" evidence="10">
    <location>
        <begin position="745"/>
        <end position="995"/>
    </location>
</feature>
<feature type="transmembrane region" description="Helical" evidence="9">
    <location>
        <begin position="680"/>
        <end position="705"/>
    </location>
</feature>
<evidence type="ECO:0000256" key="1">
    <source>
        <dbReference type="ARBA" id="ARBA00004141"/>
    </source>
</evidence>
<feature type="transmembrane region" description="Helical" evidence="9">
    <location>
        <begin position="1093"/>
        <end position="1115"/>
    </location>
</feature>
<dbReference type="Proteomes" id="UP000077266">
    <property type="component" value="Unassembled WGS sequence"/>
</dbReference>
<comment type="subcellular location">
    <subcellularLocation>
        <location evidence="1">Membrane</location>
        <topology evidence="1">Multi-pass membrane protein</topology>
    </subcellularLocation>
</comment>
<organism evidence="11 12">
    <name type="scientific">Exidia glandulosa HHB12029</name>
    <dbReference type="NCBI Taxonomy" id="1314781"/>
    <lineage>
        <taxon>Eukaryota</taxon>
        <taxon>Fungi</taxon>
        <taxon>Dikarya</taxon>
        <taxon>Basidiomycota</taxon>
        <taxon>Agaricomycotina</taxon>
        <taxon>Agaricomycetes</taxon>
        <taxon>Auriculariales</taxon>
        <taxon>Exidiaceae</taxon>
        <taxon>Exidia</taxon>
    </lineage>
</organism>
<dbReference type="InterPro" id="IPR013525">
    <property type="entry name" value="ABC2_TM"/>
</dbReference>
<feature type="compositionally biased region" description="Polar residues" evidence="8">
    <location>
        <begin position="11"/>
        <end position="21"/>
    </location>
</feature>
<dbReference type="InterPro" id="IPR043926">
    <property type="entry name" value="ABCG_dom"/>
</dbReference>
<dbReference type="InParanoid" id="A0A165BY47"/>
<evidence type="ECO:0000313" key="11">
    <source>
        <dbReference type="EMBL" id="KZV81463.1"/>
    </source>
</evidence>
<evidence type="ECO:0000259" key="10">
    <source>
        <dbReference type="PROSITE" id="PS50893"/>
    </source>
</evidence>
<feature type="transmembrane region" description="Helical" evidence="9">
    <location>
        <begin position="1167"/>
        <end position="1193"/>
    </location>
</feature>
<gene>
    <name evidence="11" type="ORF">EXIGLDRAFT_844590</name>
</gene>
<proteinExistence type="predicted"/>
<keyword evidence="12" id="KW-1185">Reference proteome</keyword>
<dbReference type="PANTHER" id="PTHR48041">
    <property type="entry name" value="ABC TRANSPORTER G FAMILY MEMBER 28"/>
    <property type="match status" value="1"/>
</dbReference>
<dbReference type="Pfam" id="PF00005">
    <property type="entry name" value="ABC_tran"/>
    <property type="match status" value="2"/>
</dbReference>
<feature type="transmembrane region" description="Helical" evidence="9">
    <location>
        <begin position="1127"/>
        <end position="1147"/>
    </location>
</feature>
<dbReference type="PROSITE" id="PS50893">
    <property type="entry name" value="ABC_TRANSPORTER_2"/>
    <property type="match status" value="2"/>
</dbReference>
<sequence>MSMAGPEAPVATSSDAPSATVSAPDGGEVHVKRHDEAKPEQGPHPGHDTDLGRVASSSSSVVPEALLALPPPPSYDVFVRGLSIAAPPYAAYIPTPIPIKIPQPVTSFLLRRFRKQPATDVEQGRDELIVRDVSASVRAGEMMAIIGGSGSGKTTLLHAIASRLGNLPVAAGNVVIAPSGGSASEHKLKGLSDVIGFVRQHDYLLPHLTVRETLTTAAQLRLPSSVSPATRTMIVEQTILELGLSDAADTIVGGAGRKGISGGEKRRVSIGCVLVSFPSVLVLDEPTTGLDSFTAFQLLETLSRLARRGRTVILSLHQPRSDAFPLFDRLVLLSRGHLIFAGPREDALPHFADIDPAWTPERDTNPLDFMIDLSSIDARDDEREAISRARVDRLVAAWKAKSSEAQSPVAVKFTEKAEESGATQMAGKRPNAVKQFSILFPRSVKNAVRAYPELVGHLLTAILIGLLMGITFYRLGEQPNDVQSLKTLAFQVVPVYGYMTQVVWIYKWCTSLVVFDREREDGLYAPSAWLAAEFIAWLPVNILGSGIYTIMVYWICNLRTDSLAYNFGTFLGDMIIVQLCFVSWALLTASVERSFARASLLGNALSIFFILSPGFFVVHVPGWIRWCRWISPYFYSFRVCILTQFRGREFACEGVEGVVRNQCVGDNAIRSLRINPSQPLAPMFAGLLGFMGVCLGLALLLLTVWKPGGVRFARAQSSSERKGKEAKGAQIELARAPVDVQADEVTLTHVSRVPPVKEVPILTGVSATFRSGEVTVIMGPSGSGKSTFLRTLAGRRPQSAGLLARFVRGGEVRFNGEVVSEKRMQRLSAFVEQEDDYHMPALTVRETLKYAAIVKLPRSVSRRDKEARAEEVLNMLGLKECADNLVGGENLKGISGGEKRRLSLACQMINDPAVLVVDEPTSGLDSNTAQNVMEALRDIARSGRTVIASLHQPRSDIFQLGDHYVILAKRGNVVFAGPREHMLPYFASLGHECPPLYNPSDFVMDLISVDVRGRRRQATTTARIDSLVQGWRNREKKQAEAFGGSPPPSEESKEKVKTMQGIGEHDERTPMFVALPVLLERSWHNLWRQSDLFWTRLIQAPILAVCFFVFFLRLTHGATGAQDRIGIVAESTSALPFVGFLNLASLYPQEKTIFFHDYRSAGGRYNTATFVLAFTLFALIPEVLSAIGFAAVLHVGSGMQTNARIFFEFAISCWVQLSFGESIGIAFCSYWSAMGLAVSLVSCFLTVASQSSGVFSASIAKFLEDIAWIFPMKYGARVMLINEMTDMHFNCSAEEIQTGACSAVDGQQILDLYGYHDSTAKLMGIMIAVTIAYRLAAWGILTLRMRSNN</sequence>
<dbReference type="EMBL" id="KV426390">
    <property type="protein sequence ID" value="KZV81463.1"/>
    <property type="molecule type" value="Genomic_DNA"/>
</dbReference>
<dbReference type="Gene3D" id="3.40.50.300">
    <property type="entry name" value="P-loop containing nucleotide triphosphate hydrolases"/>
    <property type="match status" value="2"/>
</dbReference>
<feature type="compositionally biased region" description="Basic and acidic residues" evidence="8">
    <location>
        <begin position="27"/>
        <end position="51"/>
    </location>
</feature>
<dbReference type="GO" id="GO:0016887">
    <property type="term" value="F:ATP hydrolysis activity"/>
    <property type="evidence" value="ECO:0007669"/>
    <property type="project" value="InterPro"/>
</dbReference>
<keyword evidence="11" id="KW-0378">Hydrolase</keyword>
<feature type="transmembrane region" description="Helical" evidence="9">
    <location>
        <begin position="563"/>
        <end position="586"/>
    </location>
</feature>
<evidence type="ECO:0000256" key="7">
    <source>
        <dbReference type="ARBA" id="ARBA00023136"/>
    </source>
</evidence>
<evidence type="ECO:0000256" key="6">
    <source>
        <dbReference type="ARBA" id="ARBA00022989"/>
    </source>
</evidence>
<evidence type="ECO:0000313" key="12">
    <source>
        <dbReference type="Proteomes" id="UP000077266"/>
    </source>
</evidence>
<dbReference type="GO" id="GO:0140359">
    <property type="term" value="F:ABC-type transporter activity"/>
    <property type="evidence" value="ECO:0007669"/>
    <property type="project" value="InterPro"/>
</dbReference>
<dbReference type="InterPro" id="IPR027417">
    <property type="entry name" value="P-loop_NTPase"/>
</dbReference>
<dbReference type="Pfam" id="PF01061">
    <property type="entry name" value="ABC2_membrane"/>
    <property type="match status" value="2"/>
</dbReference>
<dbReference type="SMART" id="SM00382">
    <property type="entry name" value="AAA"/>
    <property type="match status" value="2"/>
</dbReference>
<feature type="transmembrane region" description="Helical" evidence="9">
    <location>
        <begin position="1205"/>
        <end position="1232"/>
    </location>
</feature>
<evidence type="ECO:0000256" key="3">
    <source>
        <dbReference type="ARBA" id="ARBA00022692"/>
    </source>
</evidence>
<evidence type="ECO:0000256" key="5">
    <source>
        <dbReference type="ARBA" id="ARBA00022840"/>
    </source>
</evidence>
<dbReference type="STRING" id="1314781.A0A165BY47"/>
<dbReference type="InterPro" id="IPR050352">
    <property type="entry name" value="ABCG_transporters"/>
</dbReference>
<keyword evidence="4" id="KW-0547">Nucleotide-binding</keyword>
<dbReference type="GO" id="GO:0016020">
    <property type="term" value="C:membrane"/>
    <property type="evidence" value="ECO:0007669"/>
    <property type="project" value="UniProtKB-SubCell"/>
</dbReference>
<accession>A0A165BY47</accession>
<feature type="transmembrane region" description="Helical" evidence="9">
    <location>
        <begin position="1322"/>
        <end position="1343"/>
    </location>
</feature>
<reference evidence="11 12" key="1">
    <citation type="journal article" date="2016" name="Mol. Biol. Evol.">
        <title>Comparative Genomics of Early-Diverging Mushroom-Forming Fungi Provides Insights into the Origins of Lignocellulose Decay Capabilities.</title>
        <authorList>
            <person name="Nagy L.G."/>
            <person name="Riley R."/>
            <person name="Tritt A."/>
            <person name="Adam C."/>
            <person name="Daum C."/>
            <person name="Floudas D."/>
            <person name="Sun H."/>
            <person name="Yadav J.S."/>
            <person name="Pangilinan J."/>
            <person name="Larsson K.H."/>
            <person name="Matsuura K."/>
            <person name="Barry K."/>
            <person name="Labutti K."/>
            <person name="Kuo R."/>
            <person name="Ohm R.A."/>
            <person name="Bhattacharya S.S."/>
            <person name="Shirouzu T."/>
            <person name="Yoshinaga Y."/>
            <person name="Martin F.M."/>
            <person name="Grigoriev I.V."/>
            <person name="Hibbett D.S."/>
        </authorList>
    </citation>
    <scope>NUCLEOTIDE SEQUENCE [LARGE SCALE GENOMIC DNA]</scope>
    <source>
        <strain evidence="11 12">HHB12029</strain>
    </source>
</reference>
<dbReference type="SUPFAM" id="SSF52540">
    <property type="entry name" value="P-loop containing nucleoside triphosphate hydrolases"/>
    <property type="match status" value="2"/>
</dbReference>
<dbReference type="Pfam" id="PF19055">
    <property type="entry name" value="ABC2_membrane_7"/>
    <property type="match status" value="1"/>
</dbReference>
<dbReference type="OrthoDB" id="66620at2759"/>
<dbReference type="GO" id="GO:0005524">
    <property type="term" value="F:ATP binding"/>
    <property type="evidence" value="ECO:0007669"/>
    <property type="project" value="UniProtKB-KW"/>
</dbReference>
<feature type="transmembrane region" description="Helical" evidence="9">
    <location>
        <begin position="534"/>
        <end position="556"/>
    </location>
</feature>
<evidence type="ECO:0000256" key="2">
    <source>
        <dbReference type="ARBA" id="ARBA00022448"/>
    </source>
</evidence>
<evidence type="ECO:0000256" key="8">
    <source>
        <dbReference type="SAM" id="MobiDB-lite"/>
    </source>
</evidence>
<keyword evidence="6 9" id="KW-1133">Transmembrane helix</keyword>
<keyword evidence="2" id="KW-0813">Transport</keyword>
<feature type="transmembrane region" description="Helical" evidence="9">
    <location>
        <begin position="598"/>
        <end position="618"/>
    </location>
</feature>
<dbReference type="PANTHER" id="PTHR48041:SF91">
    <property type="entry name" value="ABC TRANSPORTER G FAMILY MEMBER 28"/>
    <property type="match status" value="1"/>
</dbReference>
<keyword evidence="7 9" id="KW-0472">Membrane</keyword>
<evidence type="ECO:0000256" key="4">
    <source>
        <dbReference type="ARBA" id="ARBA00022741"/>
    </source>
</evidence>
<feature type="domain" description="ABC transporter" evidence="10">
    <location>
        <begin position="113"/>
        <end position="360"/>
    </location>
</feature>
<feature type="transmembrane region" description="Helical" evidence="9">
    <location>
        <begin position="454"/>
        <end position="476"/>
    </location>
</feature>
<dbReference type="InterPro" id="IPR003593">
    <property type="entry name" value="AAA+_ATPase"/>
</dbReference>
<keyword evidence="5" id="KW-0067">ATP-binding</keyword>